<protein>
    <submittedName>
        <fullName evidence="4">Uncharacterized protein</fullName>
    </submittedName>
</protein>
<feature type="region of interest" description="Disordered" evidence="3">
    <location>
        <begin position="25"/>
        <end position="45"/>
    </location>
</feature>
<gene>
    <name evidence="4" type="ORF">PILCRDRAFT_72055</name>
</gene>
<dbReference type="PANTHER" id="PTHR11102">
    <property type="entry name" value="SEL-1-LIKE PROTEIN"/>
    <property type="match status" value="1"/>
</dbReference>
<dbReference type="InterPro" id="IPR011990">
    <property type="entry name" value="TPR-like_helical_dom_sf"/>
</dbReference>
<reference evidence="4 5" key="1">
    <citation type="submission" date="2014-04" db="EMBL/GenBank/DDBJ databases">
        <authorList>
            <consortium name="DOE Joint Genome Institute"/>
            <person name="Kuo A."/>
            <person name="Tarkka M."/>
            <person name="Buscot F."/>
            <person name="Kohler A."/>
            <person name="Nagy L.G."/>
            <person name="Floudas D."/>
            <person name="Copeland A."/>
            <person name="Barry K.W."/>
            <person name="Cichocki N."/>
            <person name="Veneault-Fourrey C."/>
            <person name="LaButti K."/>
            <person name="Lindquist E.A."/>
            <person name="Lipzen A."/>
            <person name="Lundell T."/>
            <person name="Morin E."/>
            <person name="Murat C."/>
            <person name="Sun H."/>
            <person name="Tunlid A."/>
            <person name="Henrissat B."/>
            <person name="Grigoriev I.V."/>
            <person name="Hibbett D.S."/>
            <person name="Martin F."/>
            <person name="Nordberg H.P."/>
            <person name="Cantor M.N."/>
            <person name="Hua S.X."/>
        </authorList>
    </citation>
    <scope>NUCLEOTIDE SEQUENCE [LARGE SCALE GENOMIC DNA]</scope>
    <source>
        <strain evidence="4 5">F 1598</strain>
    </source>
</reference>
<dbReference type="HOGENOM" id="CLU_007931_0_1_1"/>
<evidence type="ECO:0000256" key="3">
    <source>
        <dbReference type="SAM" id="MobiDB-lite"/>
    </source>
</evidence>
<dbReference type="InterPro" id="IPR006597">
    <property type="entry name" value="Sel1-like"/>
</dbReference>
<dbReference type="InterPro" id="IPR050767">
    <property type="entry name" value="Sel1_AlgK"/>
</dbReference>
<organism evidence="4 5">
    <name type="scientific">Piloderma croceum (strain F 1598)</name>
    <dbReference type="NCBI Taxonomy" id="765440"/>
    <lineage>
        <taxon>Eukaryota</taxon>
        <taxon>Fungi</taxon>
        <taxon>Dikarya</taxon>
        <taxon>Basidiomycota</taxon>
        <taxon>Agaricomycotina</taxon>
        <taxon>Agaricomycetes</taxon>
        <taxon>Agaricomycetidae</taxon>
        <taxon>Atheliales</taxon>
        <taxon>Atheliaceae</taxon>
        <taxon>Piloderma</taxon>
    </lineage>
</organism>
<evidence type="ECO:0000256" key="1">
    <source>
        <dbReference type="ARBA" id="ARBA00038101"/>
    </source>
</evidence>
<dbReference type="STRING" id="765440.A0A0C3FQH5"/>
<reference evidence="5" key="2">
    <citation type="submission" date="2015-01" db="EMBL/GenBank/DDBJ databases">
        <title>Evolutionary Origins and Diversification of the Mycorrhizal Mutualists.</title>
        <authorList>
            <consortium name="DOE Joint Genome Institute"/>
            <consortium name="Mycorrhizal Genomics Consortium"/>
            <person name="Kohler A."/>
            <person name="Kuo A."/>
            <person name="Nagy L.G."/>
            <person name="Floudas D."/>
            <person name="Copeland A."/>
            <person name="Barry K.W."/>
            <person name="Cichocki N."/>
            <person name="Veneault-Fourrey C."/>
            <person name="LaButti K."/>
            <person name="Lindquist E.A."/>
            <person name="Lipzen A."/>
            <person name="Lundell T."/>
            <person name="Morin E."/>
            <person name="Murat C."/>
            <person name="Riley R."/>
            <person name="Ohm R."/>
            <person name="Sun H."/>
            <person name="Tunlid A."/>
            <person name="Henrissat B."/>
            <person name="Grigoriev I.V."/>
            <person name="Hibbett D.S."/>
            <person name="Martin F."/>
        </authorList>
    </citation>
    <scope>NUCLEOTIDE SEQUENCE [LARGE SCALE GENOMIC DNA]</scope>
    <source>
        <strain evidence="5">F 1598</strain>
    </source>
</reference>
<feature type="repeat" description="TPR" evidence="2">
    <location>
        <begin position="450"/>
        <end position="483"/>
    </location>
</feature>
<comment type="similarity">
    <text evidence="1">Belongs to the sel-1 family.</text>
</comment>
<dbReference type="InParanoid" id="A0A0C3FQH5"/>
<dbReference type="InterPro" id="IPR019734">
    <property type="entry name" value="TPR_rpt"/>
</dbReference>
<proteinExistence type="inferred from homology"/>
<dbReference type="OrthoDB" id="27934at2759"/>
<feature type="compositionally biased region" description="Low complexity" evidence="3">
    <location>
        <begin position="36"/>
        <end position="45"/>
    </location>
</feature>
<dbReference type="PANTHER" id="PTHR11102:SF147">
    <property type="entry name" value="SEL1L ADAPTOR SUBUNIT OF ERAD E3 UBIQUITIN LIGASE"/>
    <property type="match status" value="1"/>
</dbReference>
<sequence>MSDLDQAAEASRAYKHALATLATLTAPPPSYTHDPSTGSSSTTSNSLLSSILPNFQGQGPFGSALRIAVKLQQRLFTKTAFSRLGNKKKRDDENRGKAIKVKDLLQHSAELGNEEALYKLAHISLYPPSYYFPSDPALAYNSFNAHASLTGNASSQAFVAFFHATGYHDVVPVDQAKAQLYYTFAAQSGDKGAQMALGYRDWTGIGALEDCGRALQWYEQASYQAMERFLRGPSLGATLPQTATRLSDLVGGVYGPGASVASTGLNTLNPAIKAGIARSVGETWEDVLEYYSFNADRGETDFAYRLGKIFYQGSIYHSAGGIASGSEGVGRVPRNFHHARHYFEKIARNVWPRDPQNPLQHASTAPKEEGVQVGYAAASAAYLGRMYLRGEGVRQDPIMARMWFERGSAAGDRECHNGLGVIWRDGLVHGQTNEKKALAFFNAAAAQELAEAQVNLGKYYYKRGDIKLANAYFETAVRQGSPFEAYYYLAVIQSQQAPNSALAAGSCAMAVSFHKLVAERGVWGDDLLRDADMAWSSGTIRGKEMAMLKWWIAAERGSEIAQNNLAFVLDQGTILRLTRFSPITPSNDTARLALTQWTRSAAQRNVDSLVKVGDYYYHGLGDSKEDQATRLEKAAKYYQSAAESQVSALAMWNLGWMYENGVGVPQDFHLAKRHYDMALETNAEAYLPVIISLVKLHARSLWHTLRGGKNGLDLWSFEEEISASPFFRHDRLTDNTRPVTSQPRS</sequence>
<dbReference type="GO" id="GO:0036503">
    <property type="term" value="P:ERAD pathway"/>
    <property type="evidence" value="ECO:0007669"/>
    <property type="project" value="TreeGrafter"/>
</dbReference>
<keyword evidence="5" id="KW-1185">Reference proteome</keyword>
<dbReference type="SMART" id="SM00671">
    <property type="entry name" value="SEL1"/>
    <property type="match status" value="7"/>
</dbReference>
<evidence type="ECO:0000256" key="2">
    <source>
        <dbReference type="PROSITE-ProRule" id="PRU00339"/>
    </source>
</evidence>
<dbReference type="Gene3D" id="1.25.40.10">
    <property type="entry name" value="Tetratricopeptide repeat domain"/>
    <property type="match status" value="3"/>
</dbReference>
<dbReference type="EMBL" id="KN832999">
    <property type="protein sequence ID" value="KIM81406.1"/>
    <property type="molecule type" value="Genomic_DNA"/>
</dbReference>
<evidence type="ECO:0000313" key="5">
    <source>
        <dbReference type="Proteomes" id="UP000054166"/>
    </source>
</evidence>
<accession>A0A0C3FQH5</accession>
<dbReference type="GO" id="GO:0005789">
    <property type="term" value="C:endoplasmic reticulum membrane"/>
    <property type="evidence" value="ECO:0007669"/>
    <property type="project" value="TreeGrafter"/>
</dbReference>
<dbReference type="AlphaFoldDB" id="A0A0C3FQH5"/>
<dbReference type="PROSITE" id="PS50005">
    <property type="entry name" value="TPR"/>
    <property type="match status" value="1"/>
</dbReference>
<dbReference type="Proteomes" id="UP000054166">
    <property type="component" value="Unassembled WGS sequence"/>
</dbReference>
<evidence type="ECO:0000313" key="4">
    <source>
        <dbReference type="EMBL" id="KIM81406.1"/>
    </source>
</evidence>
<keyword evidence="2" id="KW-0802">TPR repeat</keyword>
<dbReference type="SUPFAM" id="SSF81901">
    <property type="entry name" value="HCP-like"/>
    <property type="match status" value="3"/>
</dbReference>
<dbReference type="FunCoup" id="A0A0C3FQH5">
    <property type="interactions" value="119"/>
</dbReference>
<name>A0A0C3FQH5_PILCF</name>
<dbReference type="Pfam" id="PF08238">
    <property type="entry name" value="Sel1"/>
    <property type="match status" value="8"/>
</dbReference>